<evidence type="ECO:0000313" key="3">
    <source>
        <dbReference type="Proteomes" id="UP000800094"/>
    </source>
</evidence>
<dbReference type="OrthoDB" id="5275938at2759"/>
<keyword evidence="3" id="KW-1185">Reference proteome</keyword>
<dbReference type="PROSITE" id="PS50097">
    <property type="entry name" value="BTB"/>
    <property type="match status" value="1"/>
</dbReference>
<dbReference type="InterPro" id="IPR011333">
    <property type="entry name" value="SKP1/BTB/POZ_sf"/>
</dbReference>
<dbReference type="AlphaFoldDB" id="A0A6A6HVU0"/>
<gene>
    <name evidence="2" type="ORF">BU26DRAFT_535243</name>
</gene>
<dbReference type="RefSeq" id="XP_033676534.1">
    <property type="nucleotide sequence ID" value="XM_033831264.1"/>
</dbReference>
<dbReference type="GeneID" id="54584594"/>
<name>A0A6A6HVU0_9PLEO</name>
<protein>
    <recommendedName>
        <fullName evidence="1">BTB domain-containing protein</fullName>
    </recommendedName>
</protein>
<dbReference type="SUPFAM" id="SSF54695">
    <property type="entry name" value="POZ domain"/>
    <property type="match status" value="1"/>
</dbReference>
<dbReference type="Proteomes" id="UP000800094">
    <property type="component" value="Unassembled WGS sequence"/>
</dbReference>
<dbReference type="Gene3D" id="3.30.710.10">
    <property type="entry name" value="Potassium Channel Kv1.1, Chain A"/>
    <property type="match status" value="1"/>
</dbReference>
<proteinExistence type="predicted"/>
<evidence type="ECO:0000313" key="2">
    <source>
        <dbReference type="EMBL" id="KAF2241530.1"/>
    </source>
</evidence>
<evidence type="ECO:0000259" key="1">
    <source>
        <dbReference type="PROSITE" id="PS50097"/>
    </source>
</evidence>
<dbReference type="InterPro" id="IPR000210">
    <property type="entry name" value="BTB/POZ_dom"/>
</dbReference>
<reference evidence="2" key="1">
    <citation type="journal article" date="2020" name="Stud. Mycol.">
        <title>101 Dothideomycetes genomes: a test case for predicting lifestyles and emergence of pathogens.</title>
        <authorList>
            <person name="Haridas S."/>
            <person name="Albert R."/>
            <person name="Binder M."/>
            <person name="Bloem J."/>
            <person name="Labutti K."/>
            <person name="Salamov A."/>
            <person name="Andreopoulos B."/>
            <person name="Baker S."/>
            <person name="Barry K."/>
            <person name="Bills G."/>
            <person name="Bluhm B."/>
            <person name="Cannon C."/>
            <person name="Castanera R."/>
            <person name="Culley D."/>
            <person name="Daum C."/>
            <person name="Ezra D."/>
            <person name="Gonzalez J."/>
            <person name="Henrissat B."/>
            <person name="Kuo A."/>
            <person name="Liang C."/>
            <person name="Lipzen A."/>
            <person name="Lutzoni F."/>
            <person name="Magnuson J."/>
            <person name="Mondo S."/>
            <person name="Nolan M."/>
            <person name="Ohm R."/>
            <person name="Pangilinan J."/>
            <person name="Park H.-J."/>
            <person name="Ramirez L."/>
            <person name="Alfaro M."/>
            <person name="Sun H."/>
            <person name="Tritt A."/>
            <person name="Yoshinaga Y."/>
            <person name="Zwiers L.-H."/>
            <person name="Turgeon B."/>
            <person name="Goodwin S."/>
            <person name="Spatafora J."/>
            <person name="Crous P."/>
            <person name="Grigoriev I."/>
        </authorList>
    </citation>
    <scope>NUCLEOTIDE SEQUENCE</scope>
    <source>
        <strain evidence="2">CBS 122368</strain>
    </source>
</reference>
<feature type="domain" description="BTB" evidence="1">
    <location>
        <begin position="13"/>
        <end position="89"/>
    </location>
</feature>
<sequence length="309" mass="34403">MEPSSTVKIAADGDVILVVGPKAMKLRVHSLFLKAASKPFSAMFGPDWKEGDEMTGRDGPVELPLPEDNAAAMKLICAIIHHRNEGIPSTLPALNVLEIAVTADKYDCVDALKFASHTWLRPDEHDMSDLMLLAASAYLFRNAQAFKEITKAMILTHSGPYLALSCEEVESAMSWKVFCHLEEARSSARLQLAEILLEGVNDSTVSCCHRCGWSSKYAYAYLKSLKEQHLWPTHLYRTSISEVLESAEKMPDPVPTEDSGPCTYSYKHCTPEYRRNRRWSLDRLNNSIGLCLHCVRSGRASASSCQVTH</sequence>
<accession>A0A6A6HVU0</accession>
<dbReference type="EMBL" id="ML987211">
    <property type="protein sequence ID" value="KAF2241530.1"/>
    <property type="molecule type" value="Genomic_DNA"/>
</dbReference>
<organism evidence="2 3">
    <name type="scientific">Trematosphaeria pertusa</name>
    <dbReference type="NCBI Taxonomy" id="390896"/>
    <lineage>
        <taxon>Eukaryota</taxon>
        <taxon>Fungi</taxon>
        <taxon>Dikarya</taxon>
        <taxon>Ascomycota</taxon>
        <taxon>Pezizomycotina</taxon>
        <taxon>Dothideomycetes</taxon>
        <taxon>Pleosporomycetidae</taxon>
        <taxon>Pleosporales</taxon>
        <taxon>Massarineae</taxon>
        <taxon>Trematosphaeriaceae</taxon>
        <taxon>Trematosphaeria</taxon>
    </lineage>
</organism>
<dbReference type="Pfam" id="PF00651">
    <property type="entry name" value="BTB"/>
    <property type="match status" value="1"/>
</dbReference>